<dbReference type="Gene3D" id="3.30.40.10">
    <property type="entry name" value="Zinc/RING finger domain, C3HC4 (zinc finger)"/>
    <property type="match status" value="3"/>
</dbReference>
<keyword evidence="6" id="KW-0479">Metal-binding</keyword>
<feature type="domain" description="SIAH-type" evidence="13">
    <location>
        <begin position="369"/>
        <end position="430"/>
    </location>
</feature>
<dbReference type="GO" id="GO:0043161">
    <property type="term" value="P:proteasome-mediated ubiquitin-dependent protein catabolic process"/>
    <property type="evidence" value="ECO:0007669"/>
    <property type="project" value="TreeGrafter"/>
</dbReference>
<dbReference type="InterPro" id="IPR004162">
    <property type="entry name" value="SINA-like_animal"/>
</dbReference>
<dbReference type="Proteomes" id="UP001153709">
    <property type="component" value="Chromosome 4"/>
</dbReference>
<organism evidence="14 15">
    <name type="scientific">Diabrotica balteata</name>
    <name type="common">Banded cucumber beetle</name>
    <dbReference type="NCBI Taxonomy" id="107213"/>
    <lineage>
        <taxon>Eukaryota</taxon>
        <taxon>Metazoa</taxon>
        <taxon>Ecdysozoa</taxon>
        <taxon>Arthropoda</taxon>
        <taxon>Hexapoda</taxon>
        <taxon>Insecta</taxon>
        <taxon>Pterygota</taxon>
        <taxon>Neoptera</taxon>
        <taxon>Endopterygota</taxon>
        <taxon>Coleoptera</taxon>
        <taxon>Polyphaga</taxon>
        <taxon>Cucujiformia</taxon>
        <taxon>Chrysomeloidea</taxon>
        <taxon>Chrysomelidae</taxon>
        <taxon>Galerucinae</taxon>
        <taxon>Diabroticina</taxon>
        <taxon>Diabroticites</taxon>
        <taxon>Diabrotica</taxon>
    </lineage>
</organism>
<gene>
    <name evidence="14" type="ORF">DIABBA_LOCUS6693</name>
</gene>
<dbReference type="PROSITE" id="PS51081">
    <property type="entry name" value="ZF_SIAH"/>
    <property type="match status" value="1"/>
</dbReference>
<sequence length="799" mass="92618">MVRKGGKCTRVTSSTPIEHIYKHVLSGQFVESTNSNIQKVSGTRLGKFFAITKEEEYKQVIYQSITVMEIYRNKSFEELRYEDYKMNKKRFNYNTATFGQSSGFGWPIQQSKFTNIGHNIVTFRGSNGFEWPNQRHIFTGFGQSTSIFGQHNGFEWPNQQQIFTNIGHNRLPFTNQNTVTGFNDSKFVSSNQFDAQKFSFDTRKKNNQLPFGQTSSTSTFGGRTTSFRINPINSSRIKPNTSDCTTDKPIKLCTDEESVSLMSESSHGKFQDLFNNTSIHPIEAFGSNNDTVNESIVKPQLPEWLSYTDVLVTSIDLPTESLSRFLCIQCHKVLSRFPVFCSAGGFICGRCPYPKNCVRNDIYELLAQKLKFPCCYKEHGCSENLFPKQVEQHESTCKFKKYLCPMNLTPACEWKGFSTELLDHYSQCHQMFIMQNTELFGVTFFSTKDENFLLSHKDNLYLINRLTEKKTFSCTVSYICHDSNKGDSYYYKLIFENKNKPCYEIQNPINVTTRVKLEDLVQSNSINNFNMGFGKIEIFKGEKMSKKHKKGEESNTNVDYDILEELECMICCEYMLPPIYQCLTGHSICEECKESIKECPICRKEFQNTKNFALAHIIEHLNYPCKYNGCKFVTKSKDIRKHQTTCIYSPTNCQLKEHFDYYEETYFDEVYGHIVKNHDEILQINCSEKNSTPKSIVRSCFLVIYESKIFKLLSLYTNSKLCFTAQFMEPLYESSSYRFDIDILDKNKKSGLRRTSCCGLMTDLKTAFDDDMAVIMFTHNEIQNLIEDQIFFKIKIFKT</sequence>
<dbReference type="CDD" id="cd16571">
    <property type="entry name" value="RING-HC_SIAHs"/>
    <property type="match status" value="1"/>
</dbReference>
<evidence type="ECO:0000256" key="3">
    <source>
        <dbReference type="ARBA" id="ARBA00009119"/>
    </source>
</evidence>
<dbReference type="Pfam" id="PF21362">
    <property type="entry name" value="Sina_RING"/>
    <property type="match status" value="1"/>
</dbReference>
<dbReference type="PANTHER" id="PTHR45877">
    <property type="entry name" value="E3 UBIQUITIN-PROTEIN LIGASE SIAH2"/>
    <property type="match status" value="1"/>
</dbReference>
<name>A0A9N9XC38_DIABA</name>
<dbReference type="InterPro" id="IPR013010">
    <property type="entry name" value="Znf_SIAH"/>
</dbReference>
<reference evidence="14" key="1">
    <citation type="submission" date="2022-01" db="EMBL/GenBank/DDBJ databases">
        <authorList>
            <person name="King R."/>
        </authorList>
    </citation>
    <scope>NUCLEOTIDE SEQUENCE</scope>
</reference>
<dbReference type="EC" id="2.3.2.27" evidence="4"/>
<protein>
    <recommendedName>
        <fullName evidence="4">RING-type E3 ubiquitin transferase</fullName>
        <ecNumber evidence="4">2.3.2.27</ecNumber>
    </recommendedName>
</protein>
<evidence type="ECO:0000259" key="13">
    <source>
        <dbReference type="PROSITE" id="PS51081"/>
    </source>
</evidence>
<keyword evidence="9" id="KW-0862">Zinc</keyword>
<evidence type="ECO:0000256" key="11">
    <source>
        <dbReference type="SAM" id="MobiDB-lite"/>
    </source>
</evidence>
<evidence type="ECO:0000256" key="4">
    <source>
        <dbReference type="ARBA" id="ARBA00012483"/>
    </source>
</evidence>
<evidence type="ECO:0000256" key="2">
    <source>
        <dbReference type="ARBA" id="ARBA00004906"/>
    </source>
</evidence>
<dbReference type="Pfam" id="PF21361">
    <property type="entry name" value="Sina_ZnF"/>
    <property type="match status" value="1"/>
</dbReference>
<dbReference type="InterPro" id="IPR049548">
    <property type="entry name" value="Sina-like_RING"/>
</dbReference>
<dbReference type="PROSITE" id="PS50089">
    <property type="entry name" value="ZF_RING_2"/>
    <property type="match status" value="1"/>
</dbReference>
<dbReference type="GO" id="GO:0005737">
    <property type="term" value="C:cytoplasm"/>
    <property type="evidence" value="ECO:0007669"/>
    <property type="project" value="TreeGrafter"/>
</dbReference>
<dbReference type="FunFam" id="3.30.40.10:FF:000041">
    <property type="entry name" value="E3 ubiquitin-protein ligase SINAT3"/>
    <property type="match status" value="1"/>
</dbReference>
<feature type="domain" description="RING-type" evidence="12">
    <location>
        <begin position="568"/>
        <end position="603"/>
    </location>
</feature>
<evidence type="ECO:0000313" key="15">
    <source>
        <dbReference type="Proteomes" id="UP001153709"/>
    </source>
</evidence>
<dbReference type="GO" id="GO:0061630">
    <property type="term" value="F:ubiquitin protein ligase activity"/>
    <property type="evidence" value="ECO:0007669"/>
    <property type="project" value="UniProtKB-EC"/>
</dbReference>
<dbReference type="PANTHER" id="PTHR45877:SF2">
    <property type="entry name" value="E3 UBIQUITIN-PROTEIN LIGASE SINA-RELATED"/>
    <property type="match status" value="1"/>
</dbReference>
<dbReference type="GO" id="GO:0031624">
    <property type="term" value="F:ubiquitin conjugating enzyme binding"/>
    <property type="evidence" value="ECO:0007669"/>
    <property type="project" value="TreeGrafter"/>
</dbReference>
<keyword evidence="7 10" id="KW-0863">Zinc-finger</keyword>
<dbReference type="EMBL" id="OU898279">
    <property type="protein sequence ID" value="CAG9833282.1"/>
    <property type="molecule type" value="Genomic_DNA"/>
</dbReference>
<comment type="catalytic activity">
    <reaction evidence="1">
        <text>S-ubiquitinyl-[E2 ubiquitin-conjugating enzyme]-L-cysteine + [acceptor protein]-L-lysine = [E2 ubiquitin-conjugating enzyme]-L-cysteine + N(6)-ubiquitinyl-[acceptor protein]-L-lysine.</text>
        <dbReference type="EC" id="2.3.2.27"/>
    </reaction>
</comment>
<comment type="pathway">
    <text evidence="2">Protein modification; protein ubiquitination.</text>
</comment>
<feature type="compositionally biased region" description="Low complexity" evidence="11">
    <location>
        <begin position="214"/>
        <end position="225"/>
    </location>
</feature>
<evidence type="ECO:0000259" key="12">
    <source>
        <dbReference type="PROSITE" id="PS50089"/>
    </source>
</evidence>
<evidence type="ECO:0000256" key="6">
    <source>
        <dbReference type="ARBA" id="ARBA00022723"/>
    </source>
</evidence>
<keyword evidence="8" id="KW-0833">Ubl conjugation pathway</keyword>
<feature type="region of interest" description="Disordered" evidence="11">
    <location>
        <begin position="205"/>
        <end position="225"/>
    </location>
</feature>
<evidence type="ECO:0000256" key="8">
    <source>
        <dbReference type="ARBA" id="ARBA00022786"/>
    </source>
</evidence>
<dbReference type="OrthoDB" id="4788989at2759"/>
<comment type="similarity">
    <text evidence="3">Belongs to the SINA (Seven in absentia) family.</text>
</comment>
<evidence type="ECO:0000256" key="1">
    <source>
        <dbReference type="ARBA" id="ARBA00000900"/>
    </source>
</evidence>
<evidence type="ECO:0000313" key="14">
    <source>
        <dbReference type="EMBL" id="CAG9833282.1"/>
    </source>
</evidence>
<evidence type="ECO:0000256" key="9">
    <source>
        <dbReference type="ARBA" id="ARBA00022833"/>
    </source>
</evidence>
<dbReference type="GO" id="GO:0008270">
    <property type="term" value="F:zinc ion binding"/>
    <property type="evidence" value="ECO:0007669"/>
    <property type="project" value="UniProtKB-KW"/>
</dbReference>
<dbReference type="AlphaFoldDB" id="A0A9N9XC38"/>
<dbReference type="SUPFAM" id="SSF57850">
    <property type="entry name" value="RING/U-box"/>
    <property type="match status" value="1"/>
</dbReference>
<proteinExistence type="inferred from homology"/>
<keyword evidence="15" id="KW-1185">Reference proteome</keyword>
<evidence type="ECO:0000256" key="7">
    <source>
        <dbReference type="ARBA" id="ARBA00022771"/>
    </source>
</evidence>
<dbReference type="SUPFAM" id="SSF49599">
    <property type="entry name" value="TRAF domain-like"/>
    <property type="match status" value="2"/>
</dbReference>
<keyword evidence="5" id="KW-0808">Transferase</keyword>
<dbReference type="Pfam" id="PF21240">
    <property type="entry name" value="Nup98_GLEBS"/>
    <property type="match status" value="1"/>
</dbReference>
<dbReference type="Gene3D" id="1.10.10.2360">
    <property type="match status" value="1"/>
</dbReference>
<evidence type="ECO:0000256" key="10">
    <source>
        <dbReference type="PROSITE-ProRule" id="PRU00455"/>
    </source>
</evidence>
<dbReference type="InterPro" id="IPR001841">
    <property type="entry name" value="Znf_RING"/>
</dbReference>
<dbReference type="InterPro" id="IPR013083">
    <property type="entry name" value="Znf_RING/FYVE/PHD"/>
</dbReference>
<evidence type="ECO:0000256" key="5">
    <source>
        <dbReference type="ARBA" id="ARBA00022679"/>
    </source>
</evidence>
<accession>A0A9N9XC38</accession>